<evidence type="ECO:0000256" key="2">
    <source>
        <dbReference type="ARBA" id="ARBA00022475"/>
    </source>
</evidence>
<evidence type="ECO:0000256" key="6">
    <source>
        <dbReference type="ARBA" id="ARBA00038076"/>
    </source>
</evidence>
<keyword evidence="2" id="KW-1003">Cell membrane</keyword>
<protein>
    <submittedName>
        <fullName evidence="10">ABC transporter permease</fullName>
    </submittedName>
</protein>
<dbReference type="AlphaFoldDB" id="A0A7S7NV29"/>
<accession>A0A7S7NV29</accession>
<feature type="domain" description="MacB-like periplasmic core" evidence="9">
    <location>
        <begin position="17"/>
        <end position="211"/>
    </location>
</feature>
<feature type="transmembrane region" description="Helical" evidence="7">
    <location>
        <begin position="331"/>
        <end position="349"/>
    </location>
</feature>
<dbReference type="EMBL" id="CP063849">
    <property type="protein sequence ID" value="QOY90289.1"/>
    <property type="molecule type" value="Genomic_DNA"/>
</dbReference>
<sequence length="366" mass="39413">MINRLVFENLKHRKLRTALSCLSIGFQVSMILAVVGLSHGMLQDSINRAKGVGADIMIKPPGASAISLSGASMPEKFLKYFAARPHVTKVAGINVQAYAGLSTITGINLDEFAALSGGMKYLEGGPFKEKNDMIVDDWYAEQSKKKVGDTVNALNINWRICGIVPAGKLARQLVSLKQLQTVTNSDEKISQAFLKVDYKDNVAPVIAALKAVPELEGYGIYSIEEFVSLFSVNNVPALKGFIYVITGLSVIVGFLVVGLTMYTTVLERTREIGILKALGASPGDVMGILVRETLVLAVVGWICGILLSMAANWSINHFIRANMQSELAPDWWPTALGISLTAGLLGAVYPGMRAATQDAIEALSHE</sequence>
<evidence type="ECO:0000256" key="5">
    <source>
        <dbReference type="ARBA" id="ARBA00023136"/>
    </source>
</evidence>
<dbReference type="Pfam" id="PF12704">
    <property type="entry name" value="MacB_PCD"/>
    <property type="match status" value="1"/>
</dbReference>
<comment type="similarity">
    <text evidence="6">Belongs to the ABC-4 integral membrane protein family.</text>
</comment>
<keyword evidence="4 7" id="KW-1133">Transmembrane helix</keyword>
<evidence type="ECO:0000256" key="4">
    <source>
        <dbReference type="ARBA" id="ARBA00022989"/>
    </source>
</evidence>
<dbReference type="InterPro" id="IPR025857">
    <property type="entry name" value="MacB_PCD"/>
</dbReference>
<keyword evidence="3 7" id="KW-0812">Transmembrane</keyword>
<dbReference type="InterPro" id="IPR003838">
    <property type="entry name" value="ABC3_permease_C"/>
</dbReference>
<dbReference type="GO" id="GO:0005886">
    <property type="term" value="C:plasma membrane"/>
    <property type="evidence" value="ECO:0007669"/>
    <property type="project" value="UniProtKB-SubCell"/>
</dbReference>
<gene>
    <name evidence="10" type="ORF">IRI77_10130</name>
</gene>
<evidence type="ECO:0000256" key="3">
    <source>
        <dbReference type="ARBA" id="ARBA00022692"/>
    </source>
</evidence>
<dbReference type="InterPro" id="IPR050250">
    <property type="entry name" value="Macrolide_Exporter_MacB"/>
</dbReference>
<evidence type="ECO:0000259" key="8">
    <source>
        <dbReference type="Pfam" id="PF02687"/>
    </source>
</evidence>
<evidence type="ECO:0000256" key="1">
    <source>
        <dbReference type="ARBA" id="ARBA00004651"/>
    </source>
</evidence>
<organism evidence="10 11">
    <name type="scientific">Paludibaculum fermentans</name>
    <dbReference type="NCBI Taxonomy" id="1473598"/>
    <lineage>
        <taxon>Bacteria</taxon>
        <taxon>Pseudomonadati</taxon>
        <taxon>Acidobacteriota</taxon>
        <taxon>Terriglobia</taxon>
        <taxon>Bryobacterales</taxon>
        <taxon>Bryobacteraceae</taxon>
        <taxon>Paludibaculum</taxon>
    </lineage>
</organism>
<dbReference type="PANTHER" id="PTHR30572:SF4">
    <property type="entry name" value="ABC TRANSPORTER PERMEASE YTRF"/>
    <property type="match status" value="1"/>
</dbReference>
<dbReference type="GO" id="GO:0022857">
    <property type="term" value="F:transmembrane transporter activity"/>
    <property type="evidence" value="ECO:0007669"/>
    <property type="project" value="TreeGrafter"/>
</dbReference>
<keyword evidence="11" id="KW-1185">Reference proteome</keyword>
<name>A0A7S7NV29_PALFE</name>
<evidence type="ECO:0000259" key="9">
    <source>
        <dbReference type="Pfam" id="PF12704"/>
    </source>
</evidence>
<feature type="transmembrane region" description="Helical" evidence="7">
    <location>
        <begin position="240"/>
        <end position="262"/>
    </location>
</feature>
<dbReference type="RefSeq" id="WP_194451954.1">
    <property type="nucleotide sequence ID" value="NZ_CP063849.1"/>
</dbReference>
<feature type="transmembrane region" description="Helical" evidence="7">
    <location>
        <begin position="21"/>
        <end position="42"/>
    </location>
</feature>
<reference evidence="10 11" key="1">
    <citation type="submission" date="2020-10" db="EMBL/GenBank/DDBJ databases">
        <title>Complete genome sequence of Paludibaculum fermentans P105T, a facultatively anaerobic acidobacterium capable of dissimilatory Fe(III) reduction.</title>
        <authorList>
            <person name="Dedysh S.N."/>
            <person name="Beletsky A.V."/>
            <person name="Kulichevskaya I.S."/>
            <person name="Mardanov A.V."/>
            <person name="Ravin N.V."/>
        </authorList>
    </citation>
    <scope>NUCLEOTIDE SEQUENCE [LARGE SCALE GENOMIC DNA]</scope>
    <source>
        <strain evidence="10 11">P105</strain>
    </source>
</reference>
<feature type="transmembrane region" description="Helical" evidence="7">
    <location>
        <begin position="294"/>
        <end position="311"/>
    </location>
</feature>
<dbReference type="Proteomes" id="UP000593892">
    <property type="component" value="Chromosome"/>
</dbReference>
<dbReference type="Pfam" id="PF02687">
    <property type="entry name" value="FtsX"/>
    <property type="match status" value="1"/>
</dbReference>
<keyword evidence="5 7" id="KW-0472">Membrane</keyword>
<evidence type="ECO:0000313" key="10">
    <source>
        <dbReference type="EMBL" id="QOY90289.1"/>
    </source>
</evidence>
<dbReference type="PANTHER" id="PTHR30572">
    <property type="entry name" value="MEMBRANE COMPONENT OF TRANSPORTER-RELATED"/>
    <property type="match status" value="1"/>
</dbReference>
<evidence type="ECO:0000256" key="7">
    <source>
        <dbReference type="SAM" id="Phobius"/>
    </source>
</evidence>
<evidence type="ECO:0000313" key="11">
    <source>
        <dbReference type="Proteomes" id="UP000593892"/>
    </source>
</evidence>
<dbReference type="KEGG" id="pfer:IRI77_10130"/>
<feature type="domain" description="ABC3 transporter permease C-terminal" evidence="8">
    <location>
        <begin position="244"/>
        <end position="357"/>
    </location>
</feature>
<proteinExistence type="inferred from homology"/>
<comment type="subcellular location">
    <subcellularLocation>
        <location evidence="1">Cell membrane</location>
        <topology evidence="1">Multi-pass membrane protein</topology>
    </subcellularLocation>
</comment>